<dbReference type="OrthoDB" id="193164at2759"/>
<sequence>MRSALLLLALAAAAEGRKADYQGTGKLDKGTGTPRPPAPAPRPAAAAERVERTAAEAKNAYLEFKENRKRDRAEAEEDIMYAWWCEEKGHADTVTCLNHEMRELALKLRPDAENGEWSVGDEDREKLREMRKAIHDKRHEARDAQAGDRQMHHINEDFEMRDDFCDHKQFRDFALCTKGERDISPSPLVKEVSRADDEGIELEDGAVDWVCCDACSKWRKVSRRVFSALAEGASWTCADNADPARNNCGAPEELSTIPMRPVPSYCALVNFGPRALPRVGAHCVMCGREGVLMPKQNKDVCRECDKATWKHAATGCYFKWCKGCKNFHAIDAFAEAFADMRNASKCDKCRRRSRNCYKRGKDAPPEQATSKTLAYVSTLFRRHAAGDPEATLENTPSTKASKHVGVHFVGSKNAKQLRSRWQKFSKKGSAEVAAAMAYAEAAAAVRASLTPTGSKAGASSDAAGLKAVADEAVEVHRAYNPAFAVDTYALAHGAVAARDAPASPPAAPAGAEAEDIKKMRNDRREKKNYRSKSLSPPRRAIADDYAAVSAARDGKPMPAPRKRQADLAAPRTIADAADDDAAVSAARDGEPMPAPPRKRTADPSAPRTIADAADDYAAVSAAARDGKYTHPPPPPPRKRSHHEAGEAPPRGGKWTEAEERYAALIVARFSDGTFPGLRGGESLRNLLADLLQCTGMRVTKKYSRTRLLRKTAFVRAGELGADGVEALESARAAFLADEPQYCPASRAARDAEVSGAAAPTPAPADPAPPDNAGATAGEDEDEAPGEDAAEAPGEDCAEAPGEDAAPAPAAGALRRGKWTKPEEHYAALVIDHFATGKLPGLTGGESLRLVLSDLLRCTRMRVTKKLSQTKILRKSCFWPLGELTAEEHAELDAARDQFIAAEPHYRRARAPLDGAREPPAPEPAAKPPAPATVSPESPDPIAPAAAAPACTAPECGACGPCKDLRKNGGPGLMKAVCIKRRCLVLRAPVEPREPAEPREPKRRGRCGVCEACAAPECGKCGPCLDRRKNGGPGIMKVACVERRCVVLHEDSGRPREPRTEVELREDDIPVIPFRVTTTPRMMVSQIPGETDGKAAPQTGSQPRPRFAPRKIASDLKEQATSKTLAYVSALFRRHAAGDPKATLKKQGFQPRRSNKQREVATIRVPPPPPLPSPLPPPRREMRLALLLVASALVAGKKTRREKKPKRPHAGRQHDPGPKDPRFAPEEERFRPKKPDEAPSPEEIKKMRDARRDKDRARDRAGHSKHSAEQHRAEDKRMHEMWCVGDRVDSITCVQHEMRMLHRSIPETSKPEDPPEDRAEKARVHRERTKAERARLHEKRQAIKAAQAGDAKDVARDEDFAMREAFCADNAETKLCSEHDKEEALMYDWWCDTMGHGDSSIACITREMREITRRAHRNMTRITTIDDDDMKRRPEAEQQDRRDAMARAFRDQMREGRRRTHFRETSGDERRALHDKRDAARAALAGSPRDHKDDEQFAMRDGFCELPESKALSICEEWQERKKVKAERAARMDMGRRRA</sequence>
<dbReference type="PANTHER" id="PTHR35213:SF3">
    <property type="entry name" value="MYB-LIKE DOMAIN-CONTAINING PROTEIN"/>
    <property type="match status" value="1"/>
</dbReference>
<feature type="region of interest" description="Disordered" evidence="4">
    <location>
        <begin position="625"/>
        <end position="653"/>
    </location>
</feature>
<dbReference type="RefSeq" id="XP_009036934.1">
    <property type="nucleotide sequence ID" value="XM_009038686.1"/>
</dbReference>
<evidence type="ECO:0000256" key="5">
    <source>
        <dbReference type="SAM" id="SignalP"/>
    </source>
</evidence>
<keyword evidence="2" id="KW-0863">Zinc-finger</keyword>
<dbReference type="KEGG" id="aaf:AURANDRAFT_71640"/>
<feature type="region of interest" description="Disordered" evidence="4">
    <location>
        <begin position="1303"/>
        <end position="1335"/>
    </location>
</feature>
<feature type="compositionally biased region" description="Basic and acidic residues" evidence="4">
    <location>
        <begin position="1308"/>
        <end position="1321"/>
    </location>
</feature>
<feature type="compositionally biased region" description="Basic and acidic residues" evidence="4">
    <location>
        <begin position="1461"/>
        <end position="1479"/>
    </location>
</feature>
<feature type="compositionally biased region" description="Low complexity" evidence="4">
    <location>
        <begin position="566"/>
        <end position="575"/>
    </location>
</feature>
<dbReference type="Gene3D" id="3.30.40.100">
    <property type="match status" value="1"/>
</dbReference>
<dbReference type="PANTHER" id="PTHR35213">
    <property type="entry name" value="RING-TYPE DOMAIN-CONTAINING PROTEIN-RELATED"/>
    <property type="match status" value="1"/>
</dbReference>
<feature type="region of interest" description="Disordered" evidence="4">
    <location>
        <begin position="1449"/>
        <end position="1494"/>
    </location>
</feature>
<evidence type="ECO:0008006" key="10">
    <source>
        <dbReference type="Google" id="ProtNLM"/>
    </source>
</evidence>
<reference evidence="8 9" key="1">
    <citation type="journal article" date="2011" name="Proc. Natl. Acad. Sci. U.S.A.">
        <title>Niche of harmful alga Aureococcus anophagefferens revealed through ecogenomics.</title>
        <authorList>
            <person name="Gobler C.J."/>
            <person name="Berry D.L."/>
            <person name="Dyhrman S.T."/>
            <person name="Wilhelm S.W."/>
            <person name="Salamov A."/>
            <person name="Lobanov A.V."/>
            <person name="Zhang Y."/>
            <person name="Collier J.L."/>
            <person name="Wurch L.L."/>
            <person name="Kustka A.B."/>
            <person name="Dill B.D."/>
            <person name="Shah M."/>
            <person name="VerBerkmoes N.C."/>
            <person name="Kuo A."/>
            <person name="Terry A."/>
            <person name="Pangilinan J."/>
            <person name="Lindquist E.A."/>
            <person name="Lucas S."/>
            <person name="Paulsen I.T."/>
            <person name="Hattenrath-Lehmann T.K."/>
            <person name="Talmage S.C."/>
            <person name="Walker E.A."/>
            <person name="Koch F."/>
            <person name="Burson A.M."/>
            <person name="Marcoval M.A."/>
            <person name="Tang Y.Z."/>
            <person name="Lecleir G.R."/>
            <person name="Coyne K.J."/>
            <person name="Berg G.M."/>
            <person name="Bertrand E.M."/>
            <person name="Saito M.A."/>
            <person name="Gladyshev V.N."/>
            <person name="Grigoriev I.V."/>
        </authorList>
    </citation>
    <scope>NUCLEOTIDE SEQUENCE [LARGE SCALE GENOMIC DNA]</scope>
    <source>
        <strain evidence="9">CCMP 1984</strain>
    </source>
</reference>
<keyword evidence="5" id="KW-0732">Signal</keyword>
<feature type="region of interest" description="Disordered" evidence="4">
    <location>
        <begin position="1194"/>
        <end position="1274"/>
    </location>
</feature>
<feature type="region of interest" description="Disordered" evidence="4">
    <location>
        <begin position="1137"/>
        <end position="1178"/>
    </location>
</feature>
<proteinExistence type="predicted"/>
<dbReference type="GO" id="GO:0003677">
    <property type="term" value="F:DNA binding"/>
    <property type="evidence" value="ECO:0007669"/>
    <property type="project" value="InterPro"/>
</dbReference>
<feature type="compositionally biased region" description="Basic and acidic residues" evidence="4">
    <location>
        <begin position="1211"/>
        <end position="1274"/>
    </location>
</feature>
<dbReference type="GeneID" id="20228316"/>
<feature type="signal peptide" evidence="5">
    <location>
        <begin position="1"/>
        <end position="16"/>
    </location>
</feature>
<feature type="compositionally biased region" description="Basic and acidic residues" evidence="4">
    <location>
        <begin position="514"/>
        <end position="525"/>
    </location>
</feature>
<feature type="region of interest" description="Disordered" evidence="4">
    <location>
        <begin position="911"/>
        <end position="945"/>
    </location>
</feature>
<feature type="compositionally biased region" description="Low complexity" evidence="4">
    <location>
        <begin position="802"/>
        <end position="812"/>
    </location>
</feature>
<evidence type="ECO:0000259" key="6">
    <source>
        <dbReference type="PROSITE" id="PS51050"/>
    </source>
</evidence>
<keyword evidence="1" id="KW-0479">Metal-binding</keyword>
<feature type="chain" id="PRO_5003262816" description="CW-type domain-containing protein" evidence="5">
    <location>
        <begin position="17"/>
        <end position="1538"/>
    </location>
</feature>
<dbReference type="eggNOG" id="KOG1084">
    <property type="taxonomic scope" value="Eukaryota"/>
</dbReference>
<dbReference type="InterPro" id="IPR011124">
    <property type="entry name" value="Znf_CW"/>
</dbReference>
<evidence type="ECO:0000313" key="9">
    <source>
        <dbReference type="Proteomes" id="UP000002729"/>
    </source>
</evidence>
<feature type="region of interest" description="Disordered" evidence="4">
    <location>
        <begin position="16"/>
        <end position="47"/>
    </location>
</feature>
<feature type="domain" description="CW-type" evidence="6">
    <location>
        <begin position="203"/>
        <end position="256"/>
    </location>
</feature>
<protein>
    <recommendedName>
        <fullName evidence="10">CW-type domain-containing protein</fullName>
    </recommendedName>
</protein>
<organism evidence="9">
    <name type="scientific">Aureococcus anophagefferens</name>
    <name type="common">Harmful bloom alga</name>
    <dbReference type="NCBI Taxonomy" id="44056"/>
    <lineage>
        <taxon>Eukaryota</taxon>
        <taxon>Sar</taxon>
        <taxon>Stramenopiles</taxon>
        <taxon>Ochrophyta</taxon>
        <taxon>Pelagophyceae</taxon>
        <taxon>Pelagomonadales</taxon>
        <taxon>Pelagomonadaceae</taxon>
        <taxon>Aureococcus</taxon>
    </lineage>
</organism>
<dbReference type="EMBL" id="GL833128">
    <property type="protein sequence ID" value="EGB08201.1"/>
    <property type="molecule type" value="Genomic_DNA"/>
</dbReference>
<feature type="compositionally biased region" description="Pro residues" evidence="4">
    <location>
        <begin position="760"/>
        <end position="769"/>
    </location>
</feature>
<dbReference type="Proteomes" id="UP000002729">
    <property type="component" value="Unassembled WGS sequence"/>
</dbReference>
<feature type="compositionally biased region" description="Basic residues" evidence="4">
    <location>
        <begin position="1196"/>
        <end position="1210"/>
    </location>
</feature>
<dbReference type="PROSITE" id="PS51050">
    <property type="entry name" value="ZF_CW"/>
    <property type="match status" value="1"/>
</dbReference>
<evidence type="ECO:0000313" key="8">
    <source>
        <dbReference type="EMBL" id="EGB08201.1"/>
    </source>
</evidence>
<evidence type="ECO:0000256" key="2">
    <source>
        <dbReference type="ARBA" id="ARBA00022771"/>
    </source>
</evidence>
<dbReference type="Pfam" id="PF02008">
    <property type="entry name" value="zf-CXXC"/>
    <property type="match status" value="2"/>
</dbReference>
<feature type="compositionally biased region" description="Pro residues" evidence="4">
    <location>
        <begin position="918"/>
        <end position="930"/>
    </location>
</feature>
<evidence type="ECO:0000259" key="7">
    <source>
        <dbReference type="PROSITE" id="PS51058"/>
    </source>
</evidence>
<feature type="compositionally biased region" description="Pro residues" evidence="4">
    <location>
        <begin position="1164"/>
        <end position="1176"/>
    </location>
</feature>
<keyword evidence="9" id="KW-1185">Reference proteome</keyword>
<name>F0Y9A7_AURAN</name>
<dbReference type="PROSITE" id="PS51058">
    <property type="entry name" value="ZF_CXXC"/>
    <property type="match status" value="2"/>
</dbReference>
<feature type="compositionally biased region" description="Acidic residues" evidence="4">
    <location>
        <begin position="777"/>
        <end position="801"/>
    </location>
</feature>
<gene>
    <name evidence="8" type="ORF">AURANDRAFT_71640</name>
</gene>
<dbReference type="InterPro" id="IPR002857">
    <property type="entry name" value="Znf_CXXC"/>
</dbReference>
<evidence type="ECO:0000256" key="4">
    <source>
        <dbReference type="SAM" id="MobiDB-lite"/>
    </source>
</evidence>
<feature type="domain" description="CXXC-type" evidence="7">
    <location>
        <begin position="934"/>
        <end position="983"/>
    </location>
</feature>
<dbReference type="GO" id="GO:0008270">
    <property type="term" value="F:zinc ion binding"/>
    <property type="evidence" value="ECO:0007669"/>
    <property type="project" value="UniProtKB-KW"/>
</dbReference>
<keyword evidence="3" id="KW-0862">Zinc</keyword>
<dbReference type="InParanoid" id="F0Y9A7"/>
<feature type="domain" description="CXXC-type" evidence="7">
    <location>
        <begin position="999"/>
        <end position="1045"/>
    </location>
</feature>
<evidence type="ECO:0000256" key="3">
    <source>
        <dbReference type="ARBA" id="ARBA00022833"/>
    </source>
</evidence>
<feature type="region of interest" description="Disordered" evidence="4">
    <location>
        <begin position="498"/>
        <end position="605"/>
    </location>
</feature>
<feature type="region of interest" description="Disordered" evidence="4">
    <location>
        <begin position="746"/>
        <end position="812"/>
    </location>
</feature>
<accession>F0Y9A7</accession>
<dbReference type="Pfam" id="PF07496">
    <property type="entry name" value="zf-CW"/>
    <property type="match status" value="1"/>
</dbReference>
<feature type="region of interest" description="Disordered" evidence="4">
    <location>
        <begin position="1085"/>
        <end position="1105"/>
    </location>
</feature>
<evidence type="ECO:0000256" key="1">
    <source>
        <dbReference type="ARBA" id="ARBA00022723"/>
    </source>
</evidence>